<keyword evidence="1" id="KW-0805">Transcription regulation</keyword>
<dbReference type="InterPro" id="IPR036388">
    <property type="entry name" value="WH-like_DNA-bd_sf"/>
</dbReference>
<keyword evidence="6" id="KW-1185">Reference proteome</keyword>
<evidence type="ECO:0000313" key="5">
    <source>
        <dbReference type="EMBL" id="MBB6472163.1"/>
    </source>
</evidence>
<sequence length="319" mass="35412">METKMFPAVSAMPRLDAAHPSDPAISAIEQALGILGDRWVLLMLQHAFLLRVRTFARWRDELGISESVLAARLKELVAHGIFEPVASPDGRTRHEYHLTEAGWRLWRYLVAIYSWERGWAGRPGMLTLIHDGCGQGTRPYVACGGCRDRATARDTRTERGPLLSFARVGEPRHHRRTTTPVRPQAGSLGGCPVSMEILGDRWSTTVLAAAFLGVRRFVDFQRELGIAPSVLTDRLRRFCELGVLHAGTTRVYRLTDKGLAFFDVLVMLTDWAQRELPAPDGSALAVTHRSCGTPLRPVLVCDVCAGDLECRELSYEVAG</sequence>
<dbReference type="GO" id="GO:0003677">
    <property type="term" value="F:DNA binding"/>
    <property type="evidence" value="ECO:0007669"/>
    <property type="project" value="UniProtKB-KW"/>
</dbReference>
<dbReference type="PANTHER" id="PTHR33204:SF18">
    <property type="entry name" value="TRANSCRIPTIONAL REGULATORY PROTEIN"/>
    <property type="match status" value="1"/>
</dbReference>
<feature type="domain" description="HTH hxlR-type" evidence="4">
    <location>
        <begin position="22"/>
        <end position="124"/>
    </location>
</feature>
<dbReference type="RefSeq" id="WP_184979262.1">
    <property type="nucleotide sequence ID" value="NZ_BAAALO010000017.1"/>
</dbReference>
<dbReference type="Pfam" id="PF01638">
    <property type="entry name" value="HxlR"/>
    <property type="match status" value="2"/>
</dbReference>
<dbReference type="AlphaFoldDB" id="A0A7X0IBT3"/>
<protein>
    <submittedName>
        <fullName evidence="5">DNA-binding HxlR family transcriptional regulator</fullName>
    </submittedName>
</protein>
<proteinExistence type="predicted"/>
<dbReference type="PANTHER" id="PTHR33204">
    <property type="entry name" value="TRANSCRIPTIONAL REGULATOR, MARR FAMILY"/>
    <property type="match status" value="1"/>
</dbReference>
<evidence type="ECO:0000259" key="4">
    <source>
        <dbReference type="PROSITE" id="PS51118"/>
    </source>
</evidence>
<feature type="domain" description="HTH hxlR-type" evidence="4">
    <location>
        <begin position="182"/>
        <end position="280"/>
    </location>
</feature>
<comment type="caution">
    <text evidence="5">The sequence shown here is derived from an EMBL/GenBank/DDBJ whole genome shotgun (WGS) entry which is preliminary data.</text>
</comment>
<gene>
    <name evidence="5" type="ORF">BJ992_001594</name>
</gene>
<dbReference type="EMBL" id="JACHIU010000001">
    <property type="protein sequence ID" value="MBB6472163.1"/>
    <property type="molecule type" value="Genomic_DNA"/>
</dbReference>
<reference evidence="5 6" key="1">
    <citation type="submission" date="2020-08" db="EMBL/GenBank/DDBJ databases">
        <title>Sequencing the genomes of 1000 actinobacteria strains.</title>
        <authorList>
            <person name="Klenk H.-P."/>
        </authorList>
    </citation>
    <scope>NUCLEOTIDE SEQUENCE [LARGE SCALE GENOMIC DNA]</scope>
    <source>
        <strain evidence="5 6">DSM 44936</strain>
    </source>
</reference>
<dbReference type="SUPFAM" id="SSF46785">
    <property type="entry name" value="Winged helix' DNA-binding domain"/>
    <property type="match status" value="2"/>
</dbReference>
<name>A0A7X0IBT3_9ACTN</name>
<evidence type="ECO:0000256" key="2">
    <source>
        <dbReference type="ARBA" id="ARBA00023125"/>
    </source>
</evidence>
<dbReference type="Gene3D" id="1.10.10.10">
    <property type="entry name" value="Winged helix-like DNA-binding domain superfamily/Winged helix DNA-binding domain"/>
    <property type="match status" value="2"/>
</dbReference>
<evidence type="ECO:0000256" key="3">
    <source>
        <dbReference type="ARBA" id="ARBA00023163"/>
    </source>
</evidence>
<dbReference type="PROSITE" id="PS51118">
    <property type="entry name" value="HTH_HXLR"/>
    <property type="match status" value="2"/>
</dbReference>
<keyword evidence="3" id="KW-0804">Transcription</keyword>
<dbReference type="Proteomes" id="UP000555564">
    <property type="component" value="Unassembled WGS sequence"/>
</dbReference>
<dbReference type="InterPro" id="IPR036390">
    <property type="entry name" value="WH_DNA-bd_sf"/>
</dbReference>
<accession>A0A7X0IBT3</accession>
<keyword evidence="2 5" id="KW-0238">DNA-binding</keyword>
<evidence type="ECO:0000256" key="1">
    <source>
        <dbReference type="ARBA" id="ARBA00023015"/>
    </source>
</evidence>
<evidence type="ECO:0000313" key="6">
    <source>
        <dbReference type="Proteomes" id="UP000555564"/>
    </source>
</evidence>
<dbReference type="InterPro" id="IPR002577">
    <property type="entry name" value="HTH_HxlR"/>
</dbReference>
<organism evidence="5 6">
    <name type="scientific">Sphaerisporangium rubeum</name>
    <dbReference type="NCBI Taxonomy" id="321317"/>
    <lineage>
        <taxon>Bacteria</taxon>
        <taxon>Bacillati</taxon>
        <taxon>Actinomycetota</taxon>
        <taxon>Actinomycetes</taxon>
        <taxon>Streptosporangiales</taxon>
        <taxon>Streptosporangiaceae</taxon>
        <taxon>Sphaerisporangium</taxon>
    </lineage>
</organism>